<protein>
    <submittedName>
        <fullName evidence="2">Uncharacterized protein</fullName>
    </submittedName>
</protein>
<evidence type="ECO:0000313" key="2">
    <source>
        <dbReference type="EMBL" id="KUJ16869.1"/>
    </source>
</evidence>
<organism evidence="2 3">
    <name type="scientific">Mollisia scopiformis</name>
    <name type="common">Conifer needle endophyte fungus</name>
    <name type="synonym">Phialocephala scopiformis</name>
    <dbReference type="NCBI Taxonomy" id="149040"/>
    <lineage>
        <taxon>Eukaryota</taxon>
        <taxon>Fungi</taxon>
        <taxon>Dikarya</taxon>
        <taxon>Ascomycota</taxon>
        <taxon>Pezizomycotina</taxon>
        <taxon>Leotiomycetes</taxon>
        <taxon>Helotiales</taxon>
        <taxon>Mollisiaceae</taxon>
        <taxon>Mollisia</taxon>
    </lineage>
</organism>
<accession>A0A194X9R5</accession>
<sequence>MSGSRKKPERYLNRQTSPSISSQDTSQNTDSQAAELSPSENKKGLSTYTHAVQSPSDPKTNNLILPIRPSELDTYSQQSLLRVNTSANERQEFPSNKDSHALKDTSQESPEIWSVSPLHYDENDEYGALLNTWIYETSHTKLGLPEILEKRKWEKCDSNS</sequence>
<feature type="region of interest" description="Disordered" evidence="1">
    <location>
        <begin position="1"/>
        <end position="110"/>
    </location>
</feature>
<keyword evidence="3" id="KW-1185">Reference proteome</keyword>
<dbReference type="AlphaFoldDB" id="A0A194X9R5"/>
<dbReference type="GeneID" id="28829575"/>
<name>A0A194X9R5_MOLSC</name>
<evidence type="ECO:0000313" key="3">
    <source>
        <dbReference type="Proteomes" id="UP000070700"/>
    </source>
</evidence>
<feature type="compositionally biased region" description="Polar residues" evidence="1">
    <location>
        <begin position="73"/>
        <end position="88"/>
    </location>
</feature>
<dbReference type="RefSeq" id="XP_018071224.1">
    <property type="nucleotide sequence ID" value="XM_018219849.1"/>
</dbReference>
<dbReference type="Proteomes" id="UP000070700">
    <property type="component" value="Unassembled WGS sequence"/>
</dbReference>
<feature type="compositionally biased region" description="Basic and acidic residues" evidence="1">
    <location>
        <begin position="89"/>
        <end position="106"/>
    </location>
</feature>
<dbReference type="EMBL" id="KQ947415">
    <property type="protein sequence ID" value="KUJ16869.1"/>
    <property type="molecule type" value="Genomic_DNA"/>
</dbReference>
<dbReference type="InParanoid" id="A0A194X9R5"/>
<gene>
    <name evidence="2" type="ORF">LY89DRAFT_733873</name>
</gene>
<feature type="compositionally biased region" description="Low complexity" evidence="1">
    <location>
        <begin position="19"/>
        <end position="32"/>
    </location>
</feature>
<evidence type="ECO:0000256" key="1">
    <source>
        <dbReference type="SAM" id="MobiDB-lite"/>
    </source>
</evidence>
<dbReference type="KEGG" id="psco:LY89DRAFT_733873"/>
<reference evidence="2 3" key="1">
    <citation type="submission" date="2015-10" db="EMBL/GenBank/DDBJ databases">
        <title>Full genome of DAOMC 229536 Phialocephala scopiformis, a fungal endophyte of spruce producing the potent anti-insectan compound rugulosin.</title>
        <authorList>
            <consortium name="DOE Joint Genome Institute"/>
            <person name="Walker A.K."/>
            <person name="Frasz S.L."/>
            <person name="Seifert K.A."/>
            <person name="Miller J.D."/>
            <person name="Mondo S.J."/>
            <person name="Labutti K."/>
            <person name="Lipzen A."/>
            <person name="Dockter R."/>
            <person name="Kennedy M."/>
            <person name="Grigoriev I.V."/>
            <person name="Spatafora J.W."/>
        </authorList>
    </citation>
    <scope>NUCLEOTIDE SEQUENCE [LARGE SCALE GENOMIC DNA]</scope>
    <source>
        <strain evidence="2 3">CBS 120377</strain>
    </source>
</reference>
<proteinExistence type="predicted"/>
<feature type="compositionally biased region" description="Polar residues" evidence="1">
    <location>
        <begin position="44"/>
        <end position="63"/>
    </location>
</feature>